<name>A0AAF0E8L4_9BASI</name>
<dbReference type="EMBL" id="CP119909">
    <property type="protein sequence ID" value="WFD18736.1"/>
    <property type="molecule type" value="Genomic_DNA"/>
</dbReference>
<evidence type="ECO:0000313" key="3">
    <source>
        <dbReference type="EMBL" id="WFD18736.1"/>
    </source>
</evidence>
<accession>A0AAF0E8L4</accession>
<evidence type="ECO:0000256" key="2">
    <source>
        <dbReference type="ARBA" id="ARBA00048461"/>
    </source>
</evidence>
<evidence type="ECO:0008006" key="5">
    <source>
        <dbReference type="Google" id="ProtNLM"/>
    </source>
</evidence>
<dbReference type="AlphaFoldDB" id="A0AAF0E8L4"/>
<reference evidence="3" key="1">
    <citation type="submission" date="2023-03" db="EMBL/GenBank/DDBJ databases">
        <title>Mating type loci evolution in Malassezia.</title>
        <authorList>
            <person name="Coelho M.A."/>
        </authorList>
    </citation>
    <scope>NUCLEOTIDE SEQUENCE</scope>
    <source>
        <strain evidence="3">CBS 10434</strain>
    </source>
</reference>
<dbReference type="InterPro" id="IPR029058">
    <property type="entry name" value="AB_hydrolase_fold"/>
</dbReference>
<comment type="catalytic activity">
    <reaction evidence="2">
        <text>a monoacylglycerol + H2O = glycerol + a fatty acid + H(+)</text>
        <dbReference type="Rhea" id="RHEA:15245"/>
        <dbReference type="ChEBI" id="CHEBI:15377"/>
        <dbReference type="ChEBI" id="CHEBI:15378"/>
        <dbReference type="ChEBI" id="CHEBI:17408"/>
        <dbReference type="ChEBI" id="CHEBI:17754"/>
        <dbReference type="ChEBI" id="CHEBI:28868"/>
    </reaction>
</comment>
<gene>
    <name evidence="3" type="ORF">MCAP1_000947</name>
</gene>
<dbReference type="Gene3D" id="3.40.50.1820">
    <property type="entry name" value="alpha/beta hydrolase"/>
    <property type="match status" value="1"/>
</dbReference>
<dbReference type="Proteomes" id="UP001220961">
    <property type="component" value="Chromosome 2"/>
</dbReference>
<sequence length="242" mass="26382">MRPRRLSLPGAGVALSGRWYTPADVCYGLAVIAHRMFIVLTAAYGYVGGDQDNPVVLALVRHFLAQQVHVVTYNARGVTGSEGRISWTMRPECEDMQSVVQYAMDHASLATPTPTLFVAGYSAGALQASTVRPKLADGAWAHARLHYLLLAYPLGVRWLLTCLQTGHYVRALDALLRDEHAGLTIVYGTSDQFTGASSYETWQSHLLALRPTLDVHVLAVDHFLSTAPMQQALSAALPRRAA</sequence>
<dbReference type="PANTHER" id="PTHR42103:SF2">
    <property type="entry name" value="AB HYDROLASE-1 DOMAIN-CONTAINING PROTEIN"/>
    <property type="match status" value="1"/>
</dbReference>
<organism evidence="3 4">
    <name type="scientific">Malassezia caprae</name>
    <dbReference type="NCBI Taxonomy" id="1381934"/>
    <lineage>
        <taxon>Eukaryota</taxon>
        <taxon>Fungi</taxon>
        <taxon>Dikarya</taxon>
        <taxon>Basidiomycota</taxon>
        <taxon>Ustilaginomycotina</taxon>
        <taxon>Malasseziomycetes</taxon>
        <taxon>Malasseziales</taxon>
        <taxon>Malasseziaceae</taxon>
        <taxon>Malassezia</taxon>
    </lineage>
</organism>
<comment type="catalytic activity">
    <reaction evidence="1">
        <text>a diacylglycerol + H2O = a monoacylglycerol + a fatty acid + H(+)</text>
        <dbReference type="Rhea" id="RHEA:32731"/>
        <dbReference type="ChEBI" id="CHEBI:15377"/>
        <dbReference type="ChEBI" id="CHEBI:15378"/>
        <dbReference type="ChEBI" id="CHEBI:17408"/>
        <dbReference type="ChEBI" id="CHEBI:18035"/>
        <dbReference type="ChEBI" id="CHEBI:28868"/>
    </reaction>
</comment>
<keyword evidence="4" id="KW-1185">Reference proteome</keyword>
<evidence type="ECO:0000313" key="4">
    <source>
        <dbReference type="Proteomes" id="UP001220961"/>
    </source>
</evidence>
<protein>
    <recommendedName>
        <fullName evidence="5">Serine aminopeptidase S33 domain-containing protein</fullName>
    </recommendedName>
</protein>
<dbReference type="SUPFAM" id="SSF53474">
    <property type="entry name" value="alpha/beta-Hydrolases"/>
    <property type="match status" value="1"/>
</dbReference>
<dbReference type="PANTHER" id="PTHR42103">
    <property type="entry name" value="ALPHA/BETA-HYDROLASES SUPERFAMILY PROTEIN"/>
    <property type="match status" value="1"/>
</dbReference>
<evidence type="ECO:0000256" key="1">
    <source>
        <dbReference type="ARBA" id="ARBA00047591"/>
    </source>
</evidence>
<proteinExistence type="predicted"/>